<evidence type="ECO:0000256" key="1">
    <source>
        <dbReference type="ARBA" id="ARBA00001936"/>
    </source>
</evidence>
<comment type="cofactor">
    <cofactor evidence="9">
        <name>NAD(+)</name>
        <dbReference type="ChEBI" id="CHEBI:57540"/>
    </cofactor>
    <text evidence="9">Binds 1 NAD(+) per subunit.</text>
</comment>
<dbReference type="SUPFAM" id="SSF51735">
    <property type="entry name" value="NAD(P)-binding Rossmann-fold domains"/>
    <property type="match status" value="1"/>
</dbReference>
<comment type="cofactor">
    <cofactor evidence="1">
        <name>Mn(2+)</name>
        <dbReference type="ChEBI" id="CHEBI:29035"/>
    </cofactor>
</comment>
<organism evidence="11 12">
    <name type="scientific">Tropicimonas aquimaris</name>
    <dbReference type="NCBI Taxonomy" id="914152"/>
    <lineage>
        <taxon>Bacteria</taxon>
        <taxon>Pseudomonadati</taxon>
        <taxon>Pseudomonadota</taxon>
        <taxon>Alphaproteobacteria</taxon>
        <taxon>Rhodobacterales</taxon>
        <taxon>Roseobacteraceae</taxon>
        <taxon>Tropicimonas</taxon>
    </lineage>
</organism>
<feature type="domain" description="Glycosyl hydrolase family 4 C-terminal" evidence="10">
    <location>
        <begin position="223"/>
        <end position="447"/>
    </location>
</feature>
<keyword evidence="3" id="KW-0479">Metal-binding</keyword>
<comment type="caution">
    <text evidence="11">The sequence shown here is derived from an EMBL/GenBank/DDBJ whole genome shotgun (WGS) entry which is preliminary data.</text>
</comment>
<proteinExistence type="inferred from homology"/>
<evidence type="ECO:0000256" key="4">
    <source>
        <dbReference type="ARBA" id="ARBA00022801"/>
    </source>
</evidence>
<evidence type="ECO:0000256" key="3">
    <source>
        <dbReference type="ARBA" id="ARBA00022723"/>
    </source>
</evidence>
<keyword evidence="6" id="KW-0464">Manganese</keyword>
<keyword evidence="7" id="KW-0119">Carbohydrate metabolism</keyword>
<dbReference type="RefSeq" id="WP_386077188.1">
    <property type="nucleotide sequence ID" value="NZ_JBHTJT010000049.1"/>
</dbReference>
<evidence type="ECO:0000259" key="10">
    <source>
        <dbReference type="Pfam" id="PF11975"/>
    </source>
</evidence>
<evidence type="ECO:0000313" key="11">
    <source>
        <dbReference type="EMBL" id="MFD0981895.1"/>
    </source>
</evidence>
<dbReference type="Gene3D" id="3.90.1820.10">
    <property type="entry name" value="AglA-like glucosidase"/>
    <property type="match status" value="1"/>
</dbReference>
<keyword evidence="5 9" id="KW-0520">NAD</keyword>
<evidence type="ECO:0000256" key="5">
    <source>
        <dbReference type="ARBA" id="ARBA00023027"/>
    </source>
</evidence>
<evidence type="ECO:0000256" key="6">
    <source>
        <dbReference type="ARBA" id="ARBA00023211"/>
    </source>
</evidence>
<sequence length="478" mass="51492">MEIQSLAGAHRTFEMDDSDQQIPVSIAFVGGGSLNWAAELMADLAHDTRLRADVRLFDIDQSAARRNAEIGTRFAGVSRGVPASYTASASLAEALDGADVVVISILPGTFDDMAQDIAIPAAFGIPQAVGDTVGPGGFVRSLRAIPMLAEIARAICDHAPRAHVCNLTNPMSVLTGALHAVFPGIRAWGECHEVTKIRRQVAQIANHQAGETLYGHRDVQVNVLGINHFTFVNRISLAGRDMMPAYLEFVRAHMQDGWAQTEPGKDEEDARYFGTKNLVAFDLFRRFGIPAAAGDRHLAEFLPVSDYLNAPERWGFALTPVAYRVRDREAKLQRAEALRTGERAPRPSRSDEALVDQIVALMGGEAHVSNVNLPNIGQMPDLPEGTIVETNAVFTQGGVAPVCAGRLPEALGAMVRDHALRQDALLRAVLDADSAALFPLFCSDPLVAPMPEQAAREMFAQMLAATSHVLPDDLKGAA</sequence>
<dbReference type="SUPFAM" id="SSF56327">
    <property type="entry name" value="LDH C-terminal domain-like"/>
    <property type="match status" value="1"/>
</dbReference>
<evidence type="ECO:0000256" key="8">
    <source>
        <dbReference type="ARBA" id="ARBA00023295"/>
    </source>
</evidence>
<dbReference type="InterPro" id="IPR015955">
    <property type="entry name" value="Lactate_DH/Glyco_Ohase_4_C"/>
</dbReference>
<protein>
    <submittedName>
        <fullName evidence="11">Alpha-galactosidase</fullName>
    </submittedName>
</protein>
<dbReference type="Pfam" id="PF02056">
    <property type="entry name" value="Glyco_hydro_4"/>
    <property type="match status" value="1"/>
</dbReference>
<reference evidence="12" key="1">
    <citation type="journal article" date="2019" name="Int. J. Syst. Evol. Microbiol.">
        <title>The Global Catalogue of Microorganisms (GCM) 10K type strain sequencing project: providing services to taxonomists for standard genome sequencing and annotation.</title>
        <authorList>
            <consortium name="The Broad Institute Genomics Platform"/>
            <consortium name="The Broad Institute Genome Sequencing Center for Infectious Disease"/>
            <person name="Wu L."/>
            <person name="Ma J."/>
        </authorList>
    </citation>
    <scope>NUCLEOTIDE SEQUENCE [LARGE SCALE GENOMIC DNA]</scope>
    <source>
        <strain evidence="12">CCUG 60524</strain>
    </source>
</reference>
<keyword evidence="12" id="KW-1185">Reference proteome</keyword>
<evidence type="ECO:0000256" key="2">
    <source>
        <dbReference type="ARBA" id="ARBA00010141"/>
    </source>
</evidence>
<dbReference type="InterPro" id="IPR022616">
    <property type="entry name" value="Glyco_hydro_4_C"/>
</dbReference>
<dbReference type="PANTHER" id="PTHR32092">
    <property type="entry name" value="6-PHOSPHO-BETA-GLUCOSIDASE-RELATED"/>
    <property type="match status" value="1"/>
</dbReference>
<gene>
    <name evidence="11" type="ORF">ACFQ2S_19865</name>
</gene>
<dbReference type="InterPro" id="IPR036291">
    <property type="entry name" value="NAD(P)-bd_dom_sf"/>
</dbReference>
<dbReference type="PRINTS" id="PR00732">
    <property type="entry name" value="GLHYDRLASE4"/>
</dbReference>
<comment type="similarity">
    <text evidence="2 9">Belongs to the glycosyl hydrolase 4 family.</text>
</comment>
<keyword evidence="8 9" id="KW-0326">Glycosidase</keyword>
<dbReference type="Proteomes" id="UP001597108">
    <property type="component" value="Unassembled WGS sequence"/>
</dbReference>
<keyword evidence="4 9" id="KW-0378">Hydrolase</keyword>
<dbReference type="InterPro" id="IPR001088">
    <property type="entry name" value="Glyco_hydro_4"/>
</dbReference>
<dbReference type="InterPro" id="IPR053715">
    <property type="entry name" value="GH4_Enzyme_sf"/>
</dbReference>
<evidence type="ECO:0000313" key="12">
    <source>
        <dbReference type="Proteomes" id="UP001597108"/>
    </source>
</evidence>
<dbReference type="PANTHER" id="PTHR32092:SF2">
    <property type="entry name" value="ALPHA-GALACTURONIDASE"/>
    <property type="match status" value="1"/>
</dbReference>
<accession>A0ABW3IVQ4</accession>
<evidence type="ECO:0000256" key="7">
    <source>
        <dbReference type="ARBA" id="ARBA00023277"/>
    </source>
</evidence>
<name>A0ABW3IVQ4_9RHOB</name>
<evidence type="ECO:0000256" key="9">
    <source>
        <dbReference type="RuleBase" id="RU361152"/>
    </source>
</evidence>
<dbReference type="EMBL" id="JBHTJT010000049">
    <property type="protein sequence ID" value="MFD0981895.1"/>
    <property type="molecule type" value="Genomic_DNA"/>
</dbReference>
<dbReference type="Pfam" id="PF11975">
    <property type="entry name" value="Glyco_hydro_4C"/>
    <property type="match status" value="1"/>
</dbReference>